<dbReference type="Proteomes" id="UP001295794">
    <property type="component" value="Unassembled WGS sequence"/>
</dbReference>
<name>A0AAD2GQ49_9AGAR</name>
<keyword evidence="2" id="KW-1185">Reference proteome</keyword>
<protein>
    <submittedName>
        <fullName evidence="1">Uncharacterized protein</fullName>
    </submittedName>
</protein>
<reference evidence="1" key="1">
    <citation type="submission" date="2023-11" db="EMBL/GenBank/DDBJ databases">
        <authorList>
            <person name="De Vega J J."/>
            <person name="De Vega J J."/>
        </authorList>
    </citation>
    <scope>NUCLEOTIDE SEQUENCE</scope>
</reference>
<comment type="caution">
    <text evidence="1">The sequence shown here is derived from an EMBL/GenBank/DDBJ whole genome shotgun (WGS) entry which is preliminary data.</text>
</comment>
<gene>
    <name evidence="1" type="ORF">MYCIT1_LOCUS67</name>
</gene>
<organism evidence="1 2">
    <name type="scientific">Mycena citricolor</name>
    <dbReference type="NCBI Taxonomy" id="2018698"/>
    <lineage>
        <taxon>Eukaryota</taxon>
        <taxon>Fungi</taxon>
        <taxon>Dikarya</taxon>
        <taxon>Basidiomycota</taxon>
        <taxon>Agaricomycotina</taxon>
        <taxon>Agaricomycetes</taxon>
        <taxon>Agaricomycetidae</taxon>
        <taxon>Agaricales</taxon>
        <taxon>Marasmiineae</taxon>
        <taxon>Mycenaceae</taxon>
        <taxon>Mycena</taxon>
    </lineage>
</organism>
<evidence type="ECO:0000313" key="1">
    <source>
        <dbReference type="EMBL" id="CAK5261839.1"/>
    </source>
</evidence>
<proteinExistence type="predicted"/>
<evidence type="ECO:0000313" key="2">
    <source>
        <dbReference type="Proteomes" id="UP001295794"/>
    </source>
</evidence>
<accession>A0AAD2GQ49</accession>
<dbReference type="AlphaFoldDB" id="A0AAD2GQ49"/>
<sequence>MSPDPDNIPLDVACIPGATDAIVKAHIEATYPKRRTSNTNLLKAQHARLNSGSSGLGSGSTPAGQALVQQMQQTRLKEFMVTFTATFALSQQKKNGTSTFTVVPEVSFNHSVDDNDAIETTLDACVLKAHNYHKKSFQSKGARPIYKNDVTFYILPSGALTKPVRLSFEFSVGKTAKQVLLGLYSDRTIADSQLNNKTINLRLIVDHGAIYGDYDGTSGGPSSAPCRISSVRGSSTRLRSASANWDIERRNGVLIRKSAYIPRNALARPTSPICQRPQAKLAAYKFQWYLTTGTGQDMAFKLDSKAELMRVADDWVEGKDYIGRGYTKMVGRLLAGGKEYAIAQASDLQHPEYDHLSILQDELRMLSIGDTLMSAFISFICDEAAEVPSWITNHLSATKYKFNIKDAFVGKFISDGSIEEDFISERLPHAHFLATL</sequence>
<dbReference type="EMBL" id="CAVNYO010000001">
    <property type="protein sequence ID" value="CAK5261839.1"/>
    <property type="molecule type" value="Genomic_DNA"/>
</dbReference>